<keyword evidence="3" id="KW-1185">Reference proteome</keyword>
<dbReference type="NCBIfam" id="TIGR02830">
    <property type="entry name" value="spore_III_AG"/>
    <property type="match status" value="1"/>
</dbReference>
<evidence type="ECO:0000313" key="2">
    <source>
        <dbReference type="EMBL" id="MCY6483755.1"/>
    </source>
</evidence>
<dbReference type="InterPro" id="IPR014195">
    <property type="entry name" value="Spore_III_AG"/>
</dbReference>
<accession>A0ABT4D069</accession>
<evidence type="ECO:0000313" key="3">
    <source>
        <dbReference type="Proteomes" id="UP001078443"/>
    </source>
</evidence>
<keyword evidence="1" id="KW-0812">Transmembrane</keyword>
<dbReference type="InterPro" id="IPR036788">
    <property type="entry name" value="T_IF-3_C_sf"/>
</dbReference>
<dbReference type="EMBL" id="JAPQER010000002">
    <property type="protein sequence ID" value="MCY6483755.1"/>
    <property type="molecule type" value="Genomic_DNA"/>
</dbReference>
<sequence length="231" mass="26127">MDFKKIFKLENVKDKIKNKSNNEANIKKDKEIVKGKIGKNKIGNLLILILVGVLLLMVSNVFKDSSMGKNDNNMKKLGKAVFEQNKINDENTNVMDKEKTDSQNEMENKLKNILENIEDVGKVEVMLYFKGGEEQIPAINVNDSTSFMEEKDNDGGIRKTTQKNDGRTVVMMNTENGTKPLIVKKYNPEVTGVCIVAEGAENNLIKLQIHKAVMNLFDLEDDKVNVYPMKK</sequence>
<name>A0ABT4D069_9CLOT</name>
<evidence type="ECO:0000256" key="1">
    <source>
        <dbReference type="SAM" id="Phobius"/>
    </source>
</evidence>
<keyword evidence="1" id="KW-1133">Transmembrane helix</keyword>
<proteinExistence type="predicted"/>
<comment type="caution">
    <text evidence="2">The sequence shown here is derived from an EMBL/GenBank/DDBJ whole genome shotgun (WGS) entry which is preliminary data.</text>
</comment>
<dbReference type="RefSeq" id="WP_268040032.1">
    <property type="nucleotide sequence ID" value="NZ_JAPQER010000002.1"/>
</dbReference>
<reference evidence="2" key="1">
    <citation type="submission" date="2022-12" db="EMBL/GenBank/DDBJ databases">
        <authorList>
            <person name="Wang J."/>
        </authorList>
    </citation>
    <scope>NUCLEOTIDE SEQUENCE</scope>
    <source>
        <strain evidence="2">HY-45-18</strain>
    </source>
</reference>
<feature type="transmembrane region" description="Helical" evidence="1">
    <location>
        <begin position="42"/>
        <end position="62"/>
    </location>
</feature>
<gene>
    <name evidence="2" type="primary">spoIIIAG</name>
    <name evidence="2" type="ORF">OW763_05250</name>
</gene>
<dbReference type="Proteomes" id="UP001078443">
    <property type="component" value="Unassembled WGS sequence"/>
</dbReference>
<keyword evidence="1" id="KW-0472">Membrane</keyword>
<dbReference type="SUPFAM" id="SSF55200">
    <property type="entry name" value="Translation initiation factor IF3, C-terminal domain"/>
    <property type="match status" value="1"/>
</dbReference>
<organism evidence="2 3">
    <name type="scientific">Clostridium aestuarii</name>
    <dbReference type="NCBI Taxonomy" id="338193"/>
    <lineage>
        <taxon>Bacteria</taxon>
        <taxon>Bacillati</taxon>
        <taxon>Bacillota</taxon>
        <taxon>Clostridia</taxon>
        <taxon>Eubacteriales</taxon>
        <taxon>Clostridiaceae</taxon>
        <taxon>Clostridium</taxon>
    </lineage>
</organism>
<protein>
    <submittedName>
        <fullName evidence="2">Stage III sporulation protein AG</fullName>
    </submittedName>
</protein>